<sequence length="526" mass="61246">MKFFIFRNNTLENIFGTDEVEYSGYEDISYIPQNTSLYLWMYQIPIRWNQKQLADEIDAYIRKMQLVFSQVPQGKEFVAFTLVDIFPTRFTDANFIVREAIVRYNTQLYNMAGTNVNFKVIDFSEFTSRYRSEELIGWKFYFISQMYISSKITSEFATWVDSKIQNIALKRKKCLILDLDNTLWGGVLGEEGINGIQIGGDYPGKAFLYFQEALSALSKEGIILSVCSKNNEEDVFDAWEQNPFMVLRKKDFVAIRINWNDKASNIVELSKELNIGLDSMVFIDDNPAERELVKQTLPMVAVPDFPKQAYMLPQFFMQLVRDYFEVYEITGEDKKKTEQYKANAERTREQAKFLNFEDFLRSLEIKIELQKVDSFNISRIAQMTQKTNQFNLTTQRYSEADVRQLLDNQWKIYCIRVSDKFGDNGITGAVFIADNSIENILLSCRILGKGIETAFIKFVFKLLVEDGVSALEAKFIPTLKNRQVADFYDRLGFSVMRVEEGVKYYMANIDKLDLSIPDYYSITVKQ</sequence>
<gene>
    <name evidence="2" type="ORF">M094_0884</name>
</gene>
<evidence type="ECO:0000259" key="1">
    <source>
        <dbReference type="Pfam" id="PF03031"/>
    </source>
</evidence>
<dbReference type="NCBIfam" id="TIGR01681">
    <property type="entry name" value="HAD-SF-IIIC"/>
    <property type="match status" value="1"/>
</dbReference>
<dbReference type="Proteomes" id="UP000028013">
    <property type="component" value="Unassembled WGS sequence"/>
</dbReference>
<dbReference type="InterPro" id="IPR004274">
    <property type="entry name" value="FCP1_dom"/>
</dbReference>
<name>A0A078S028_BACUN</name>
<dbReference type="NCBIfam" id="TIGR01686">
    <property type="entry name" value="FkbH"/>
    <property type="match status" value="1"/>
</dbReference>
<comment type="caution">
    <text evidence="2">The sequence shown here is derived from an EMBL/GenBank/DDBJ whole genome shotgun (WGS) entry which is preliminary data.</text>
</comment>
<evidence type="ECO:0000313" key="2">
    <source>
        <dbReference type="EMBL" id="KDS50985.1"/>
    </source>
</evidence>
<organism evidence="2 3">
    <name type="scientific">Bacteroides uniformis str. 3978 T3 ii</name>
    <dbReference type="NCBI Taxonomy" id="1339349"/>
    <lineage>
        <taxon>Bacteria</taxon>
        <taxon>Pseudomonadati</taxon>
        <taxon>Bacteroidota</taxon>
        <taxon>Bacteroidia</taxon>
        <taxon>Bacteroidales</taxon>
        <taxon>Bacteroidaceae</taxon>
        <taxon>Bacteroides</taxon>
    </lineage>
</organism>
<evidence type="ECO:0000313" key="3">
    <source>
        <dbReference type="Proteomes" id="UP000028013"/>
    </source>
</evidence>
<dbReference type="InterPro" id="IPR010037">
    <property type="entry name" value="FkbH_domain"/>
</dbReference>
<dbReference type="SUPFAM" id="SSF56784">
    <property type="entry name" value="HAD-like"/>
    <property type="match status" value="1"/>
</dbReference>
<dbReference type="EMBL" id="JNHN01000172">
    <property type="protein sequence ID" value="KDS50985.1"/>
    <property type="molecule type" value="Genomic_DNA"/>
</dbReference>
<dbReference type="InterPro" id="IPR016181">
    <property type="entry name" value="Acyl_CoA_acyltransferase"/>
</dbReference>
<protein>
    <submittedName>
        <fullName evidence="2">HAD phosphatase, family IIIC domain protein</fullName>
    </submittedName>
</protein>
<dbReference type="PATRIC" id="fig|1339349.3.peg.2118"/>
<dbReference type="Gene3D" id="3.40.50.1000">
    <property type="entry name" value="HAD superfamily/HAD-like"/>
    <property type="match status" value="1"/>
</dbReference>
<reference evidence="2 3" key="1">
    <citation type="submission" date="2014-04" db="EMBL/GenBank/DDBJ databases">
        <authorList>
            <person name="Sears C."/>
            <person name="Carroll K."/>
            <person name="Sack B.R."/>
            <person name="Qadri F."/>
            <person name="Myers L.L."/>
            <person name="Chung G.-T."/>
            <person name="Escheverria P."/>
            <person name="Fraser C.M."/>
            <person name="Sadzewicz L."/>
            <person name="Shefchek K.A."/>
            <person name="Tallon L."/>
            <person name="Das S.P."/>
            <person name="Daugherty S."/>
            <person name="Mongodin E.F."/>
        </authorList>
    </citation>
    <scope>NUCLEOTIDE SEQUENCE [LARGE SCALE GENOMIC DNA]</scope>
    <source>
        <strain evidence="2 3">3978 T3 ii</strain>
    </source>
</reference>
<dbReference type="Pfam" id="PF03031">
    <property type="entry name" value="NIF"/>
    <property type="match status" value="1"/>
</dbReference>
<dbReference type="RefSeq" id="WP_035448361.1">
    <property type="nucleotide sequence ID" value="NZ_JNHN01000172.1"/>
</dbReference>
<accession>A0A078S028</accession>
<dbReference type="InterPro" id="IPR036412">
    <property type="entry name" value="HAD-like_sf"/>
</dbReference>
<dbReference type="SUPFAM" id="SSF55729">
    <property type="entry name" value="Acyl-CoA N-acyltransferases (Nat)"/>
    <property type="match status" value="1"/>
</dbReference>
<proteinExistence type="predicted"/>
<dbReference type="InterPro" id="IPR023214">
    <property type="entry name" value="HAD_sf"/>
</dbReference>
<dbReference type="AlphaFoldDB" id="A0A078S028"/>
<dbReference type="InterPro" id="IPR010033">
    <property type="entry name" value="HAD_SF_ppase_IIIC"/>
</dbReference>
<feature type="domain" description="FCP1 homology" evidence="1">
    <location>
        <begin position="173"/>
        <end position="295"/>
    </location>
</feature>